<evidence type="ECO:0000313" key="2">
    <source>
        <dbReference type="EMBL" id="VYU79569.1"/>
    </source>
</evidence>
<name>A0A6N3HV14_CLOSY</name>
<feature type="region of interest" description="Disordered" evidence="1">
    <location>
        <begin position="68"/>
        <end position="103"/>
    </location>
</feature>
<sequence>MAATIFSPFKVRDHQRGTERVRCRENLRMSLPSPAITWTGEVGGINCGGDMGVRRCVARSLTSLALLRTPKSANGPRSNSFRPDSPLTTTSNRGRKTQPASNTDPSIMVELLLYEPVLLIGAISHPALGNYDITHVDIEHPIFINVSELNDIPMIQYKNSYAEAALRQKSYAPKSVIKASSAPLALELAAKGVGFTSVIRSQLKYGRLIITQSLCPISIGDCKLPIYLAYNKLADKAIPEINRFIQEVKEEYCDASGL</sequence>
<protein>
    <submittedName>
        <fullName evidence="2">Uncharacterized protein</fullName>
    </submittedName>
</protein>
<dbReference type="CDD" id="cd05466">
    <property type="entry name" value="PBP2_LTTR_substrate"/>
    <property type="match status" value="1"/>
</dbReference>
<dbReference type="EMBL" id="CACRUA010000077">
    <property type="protein sequence ID" value="VYU79569.1"/>
    <property type="molecule type" value="Genomic_DNA"/>
</dbReference>
<dbReference type="Gene3D" id="3.40.190.10">
    <property type="entry name" value="Periplasmic binding protein-like II"/>
    <property type="match status" value="2"/>
</dbReference>
<gene>
    <name evidence="2" type="ORF">CSLFYP84_04182</name>
</gene>
<dbReference type="AlphaFoldDB" id="A0A6N3HV14"/>
<evidence type="ECO:0000256" key="1">
    <source>
        <dbReference type="SAM" id="MobiDB-lite"/>
    </source>
</evidence>
<dbReference type="SUPFAM" id="SSF53850">
    <property type="entry name" value="Periplasmic binding protein-like II"/>
    <property type="match status" value="1"/>
</dbReference>
<reference evidence="2" key="1">
    <citation type="submission" date="2019-11" db="EMBL/GenBank/DDBJ databases">
        <authorList>
            <person name="Feng L."/>
        </authorList>
    </citation>
    <scope>NUCLEOTIDE SEQUENCE</scope>
    <source>
        <strain evidence="2">CsymbiosumLFYP84</strain>
    </source>
</reference>
<feature type="compositionally biased region" description="Polar residues" evidence="1">
    <location>
        <begin position="71"/>
        <end position="103"/>
    </location>
</feature>
<accession>A0A6N3HV14</accession>
<proteinExistence type="predicted"/>
<organism evidence="2">
    <name type="scientific">Clostridium symbiosum</name>
    <name type="common">Bacteroides symbiosus</name>
    <dbReference type="NCBI Taxonomy" id="1512"/>
    <lineage>
        <taxon>Bacteria</taxon>
        <taxon>Bacillati</taxon>
        <taxon>Bacillota</taxon>
        <taxon>Clostridia</taxon>
        <taxon>Lachnospirales</taxon>
        <taxon>Lachnospiraceae</taxon>
        <taxon>Otoolea</taxon>
    </lineage>
</organism>